<keyword evidence="1" id="KW-1133">Transmembrane helix</keyword>
<sequence>MLVAHFIVLHVLLLAASAAFTRQACWQRNCLTRNDAGALCFVPSARKDPMHTCKDDILAQLLSTHVNSTFGVSIAYYNERASLVGTSSFLVANTSPLPLFVCMSGRDAQDGAPRTLCRLAVHDDDVLEVEAHTRECWIDVGQRVATDGCYTPTHVPSTSKPTRKSRYSVVGVYSTAPSFVLFCALAVVLGGCTVAVRYRSARANFLSAAGRMGGRWSKRAILATANVLPRARPLTSAFLILLSFTIPGFDAYGQASTATELSVPCHPGSRLPC</sequence>
<evidence type="ECO:0000256" key="1">
    <source>
        <dbReference type="SAM" id="Phobius"/>
    </source>
</evidence>
<keyword evidence="4" id="KW-1185">Reference proteome</keyword>
<proteinExistence type="predicted"/>
<keyword evidence="2" id="KW-0732">Signal</keyword>
<evidence type="ECO:0000313" key="3">
    <source>
        <dbReference type="EMBL" id="KZW01626.1"/>
    </source>
</evidence>
<name>A0A165P4C1_EXIGL</name>
<feature type="chain" id="PRO_5007863668" description="Autophagy-related protein 27" evidence="2">
    <location>
        <begin position="19"/>
        <end position="273"/>
    </location>
</feature>
<reference evidence="3 4" key="1">
    <citation type="journal article" date="2016" name="Mol. Biol. Evol.">
        <title>Comparative Genomics of Early-Diverging Mushroom-Forming Fungi Provides Insights into the Origins of Lignocellulose Decay Capabilities.</title>
        <authorList>
            <person name="Nagy L.G."/>
            <person name="Riley R."/>
            <person name="Tritt A."/>
            <person name="Adam C."/>
            <person name="Daum C."/>
            <person name="Floudas D."/>
            <person name="Sun H."/>
            <person name="Yadav J.S."/>
            <person name="Pangilinan J."/>
            <person name="Larsson K.H."/>
            <person name="Matsuura K."/>
            <person name="Barry K."/>
            <person name="Labutti K."/>
            <person name="Kuo R."/>
            <person name="Ohm R.A."/>
            <person name="Bhattacharya S.S."/>
            <person name="Shirouzu T."/>
            <person name="Yoshinaga Y."/>
            <person name="Martin F.M."/>
            <person name="Grigoriev I.V."/>
            <person name="Hibbett D.S."/>
        </authorList>
    </citation>
    <scope>NUCLEOTIDE SEQUENCE [LARGE SCALE GENOMIC DNA]</scope>
    <source>
        <strain evidence="3 4">HHB12029</strain>
    </source>
</reference>
<gene>
    <name evidence="3" type="ORF">EXIGLDRAFT_46382</name>
</gene>
<keyword evidence="1" id="KW-0472">Membrane</keyword>
<organism evidence="3 4">
    <name type="scientific">Exidia glandulosa HHB12029</name>
    <dbReference type="NCBI Taxonomy" id="1314781"/>
    <lineage>
        <taxon>Eukaryota</taxon>
        <taxon>Fungi</taxon>
        <taxon>Dikarya</taxon>
        <taxon>Basidiomycota</taxon>
        <taxon>Agaricomycotina</taxon>
        <taxon>Agaricomycetes</taxon>
        <taxon>Auriculariales</taxon>
        <taxon>Exidiaceae</taxon>
        <taxon>Exidia</taxon>
    </lineage>
</organism>
<dbReference type="AlphaFoldDB" id="A0A165P4C1"/>
<evidence type="ECO:0000256" key="2">
    <source>
        <dbReference type="SAM" id="SignalP"/>
    </source>
</evidence>
<dbReference type="Proteomes" id="UP000077266">
    <property type="component" value="Unassembled WGS sequence"/>
</dbReference>
<dbReference type="EMBL" id="KV425892">
    <property type="protein sequence ID" value="KZW01626.1"/>
    <property type="molecule type" value="Genomic_DNA"/>
</dbReference>
<evidence type="ECO:0008006" key="5">
    <source>
        <dbReference type="Google" id="ProtNLM"/>
    </source>
</evidence>
<protein>
    <recommendedName>
        <fullName evidence="5">Autophagy-related protein 27</fullName>
    </recommendedName>
</protein>
<feature type="transmembrane region" description="Helical" evidence="1">
    <location>
        <begin position="170"/>
        <end position="196"/>
    </location>
</feature>
<accession>A0A165P4C1</accession>
<feature type="signal peptide" evidence="2">
    <location>
        <begin position="1"/>
        <end position="18"/>
    </location>
</feature>
<evidence type="ECO:0000313" key="4">
    <source>
        <dbReference type="Proteomes" id="UP000077266"/>
    </source>
</evidence>
<keyword evidence="1" id="KW-0812">Transmembrane</keyword>
<dbReference type="InParanoid" id="A0A165P4C1"/>